<dbReference type="Proteomes" id="UP000199581">
    <property type="component" value="Unassembled WGS sequence"/>
</dbReference>
<dbReference type="SUPFAM" id="SSF140931">
    <property type="entry name" value="Fic-like"/>
    <property type="match status" value="1"/>
</dbReference>
<evidence type="ECO:0000313" key="2">
    <source>
        <dbReference type="Proteomes" id="UP000199581"/>
    </source>
</evidence>
<proteinExistence type="predicted"/>
<protein>
    <submittedName>
        <fullName evidence="1">Uncharacterized protein</fullName>
    </submittedName>
</protein>
<gene>
    <name evidence="1" type="ORF">SAMN05421830_11938</name>
</gene>
<dbReference type="InterPro" id="IPR036597">
    <property type="entry name" value="Fido-like_dom_sf"/>
</dbReference>
<accession>A0A8G2C622</accession>
<keyword evidence="2" id="KW-1185">Reference proteome</keyword>
<dbReference type="AlphaFoldDB" id="A0A8G2C622"/>
<organism evidence="1 2">
    <name type="scientific">Desulfomicrobium norvegicum (strain DSM 1741 / NCIMB 8310)</name>
    <name type="common">Desulfovibrio baculatus (strain Norway 4)</name>
    <name type="synonym">Desulfovibrio desulfuricans (strain Norway 4)</name>
    <dbReference type="NCBI Taxonomy" id="52561"/>
    <lineage>
        <taxon>Bacteria</taxon>
        <taxon>Pseudomonadati</taxon>
        <taxon>Thermodesulfobacteriota</taxon>
        <taxon>Desulfovibrionia</taxon>
        <taxon>Desulfovibrionales</taxon>
        <taxon>Desulfomicrobiaceae</taxon>
        <taxon>Desulfomicrobium</taxon>
    </lineage>
</organism>
<dbReference type="Gene3D" id="1.10.3290.10">
    <property type="entry name" value="Fido-like domain"/>
    <property type="match status" value="1"/>
</dbReference>
<name>A0A8G2C622_DESNO</name>
<evidence type="ECO:0000313" key="1">
    <source>
        <dbReference type="EMBL" id="SFM19213.1"/>
    </source>
</evidence>
<comment type="caution">
    <text evidence="1">The sequence shown here is derived from an EMBL/GenBank/DDBJ whole genome shotgun (WGS) entry which is preliminary data.</text>
</comment>
<reference evidence="1 2" key="1">
    <citation type="submission" date="2016-10" db="EMBL/GenBank/DDBJ databases">
        <authorList>
            <person name="Varghese N."/>
            <person name="Submissions S."/>
        </authorList>
    </citation>
    <scope>NUCLEOTIDE SEQUENCE [LARGE SCALE GENOMIC DNA]</scope>
    <source>
        <strain evidence="1 2">DSM 1741</strain>
    </source>
</reference>
<dbReference type="EMBL" id="FOTO01000019">
    <property type="protein sequence ID" value="SFM19213.1"/>
    <property type="molecule type" value="Genomic_DNA"/>
</dbReference>
<sequence>MRAGFPTVIIPVEDRAAYYENLDKAGKDMDYGPFVQQLGQLVERSFEPYWYLLGIA</sequence>